<evidence type="ECO:0000256" key="1">
    <source>
        <dbReference type="ARBA" id="ARBA00006383"/>
    </source>
</evidence>
<evidence type="ECO:0000313" key="5">
    <source>
        <dbReference type="EMBL" id="KUP06285.1"/>
    </source>
</evidence>
<proteinExistence type="inferred from homology"/>
<gene>
    <name evidence="5" type="ORF">Q75_09095</name>
</gene>
<evidence type="ECO:0000313" key="6">
    <source>
        <dbReference type="Proteomes" id="UP000074108"/>
    </source>
</evidence>
<comment type="catalytic activity">
    <reaction evidence="4">
        <text>a 2-deoxystreptamine antibiotic + acetyl-CoA = an N(3)-acetyl-2-deoxystreptamine antibiotic + CoA + H(+)</text>
        <dbReference type="Rhea" id="RHEA:12665"/>
        <dbReference type="ChEBI" id="CHEBI:15378"/>
        <dbReference type="ChEBI" id="CHEBI:57287"/>
        <dbReference type="ChEBI" id="CHEBI:57288"/>
        <dbReference type="ChEBI" id="CHEBI:57921"/>
        <dbReference type="ChEBI" id="CHEBI:77452"/>
        <dbReference type="EC" id="2.3.1.81"/>
    </reaction>
</comment>
<keyword evidence="6" id="KW-1185">Reference proteome</keyword>
<dbReference type="GO" id="GO:0046677">
    <property type="term" value="P:response to antibiotic"/>
    <property type="evidence" value="ECO:0007669"/>
    <property type="project" value="UniProtKB-KW"/>
</dbReference>
<dbReference type="Proteomes" id="UP000074108">
    <property type="component" value="Unassembled WGS sequence"/>
</dbReference>
<dbReference type="PANTHER" id="PTHR11104">
    <property type="entry name" value="AMINOGLYCOSIDE N3-ACETYLTRANSFERASE"/>
    <property type="match status" value="1"/>
</dbReference>
<keyword evidence="3 4" id="KW-0012">Acyltransferase</keyword>
<organism evidence="5 6">
    <name type="scientific">Bacillus coahuilensis p1.1.43</name>
    <dbReference type="NCBI Taxonomy" id="1150625"/>
    <lineage>
        <taxon>Bacteria</taxon>
        <taxon>Bacillati</taxon>
        <taxon>Bacillota</taxon>
        <taxon>Bacilli</taxon>
        <taxon>Bacillales</taxon>
        <taxon>Bacillaceae</taxon>
        <taxon>Bacillus</taxon>
    </lineage>
</organism>
<dbReference type="GO" id="GO:0046353">
    <property type="term" value="F:aminoglycoside 3-N-acetyltransferase activity"/>
    <property type="evidence" value="ECO:0007669"/>
    <property type="project" value="UniProtKB-EC"/>
</dbReference>
<dbReference type="InterPro" id="IPR028345">
    <property type="entry name" value="Antibiotic_NAT-like"/>
</dbReference>
<evidence type="ECO:0000256" key="2">
    <source>
        <dbReference type="ARBA" id="ARBA00022679"/>
    </source>
</evidence>
<dbReference type="Pfam" id="PF02522">
    <property type="entry name" value="Antibiotic_NAT"/>
    <property type="match status" value="1"/>
</dbReference>
<dbReference type="EC" id="2.3.1.-" evidence="4"/>
<dbReference type="PANTHER" id="PTHR11104:SF0">
    <property type="entry name" value="SPBETA PROPHAGE-DERIVED AMINOGLYCOSIDE N(3')-ACETYLTRANSFERASE-LIKE PROTEIN YOKD"/>
    <property type="match status" value="1"/>
</dbReference>
<dbReference type="InterPro" id="IPR003679">
    <property type="entry name" value="Amioglycoside_AcTrfase"/>
</dbReference>
<dbReference type="EMBL" id="LDYG01000029">
    <property type="protein sequence ID" value="KUP06285.1"/>
    <property type="molecule type" value="Genomic_DNA"/>
</dbReference>
<dbReference type="STRING" id="1150625.Q75_09095"/>
<keyword evidence="4" id="KW-0046">Antibiotic resistance</keyword>
<name>A0A147K7Z6_9BACI</name>
<protein>
    <recommendedName>
        <fullName evidence="4">Aminoglycoside N(3)-acetyltransferase</fullName>
        <ecNumber evidence="4">2.3.1.-</ecNumber>
    </recommendedName>
</protein>
<dbReference type="OrthoDB" id="7330654at2"/>
<dbReference type="PATRIC" id="fig|1150625.3.peg.1927"/>
<evidence type="ECO:0000256" key="4">
    <source>
        <dbReference type="RuleBase" id="RU365031"/>
    </source>
</evidence>
<comment type="similarity">
    <text evidence="1 4">Belongs to the antibiotic N-acetyltransferase family.</text>
</comment>
<sequence>MEKTMKGLKTPNTVQSLTLELENIGVNKGMVILVHSSLSSIGWVNGGEVAVIQALLNVLSEDGTLVMPAHSAVLSDPAHWEAPPVPKEWWQTIRDTMPAFHKAYTPTFGIGKIPEIFRSFPGVIRSEHPDVSFCAWGKHKEKIVHNHELENGLGEGSPLQQLYDMDAHVLLLGAGYDGNTCFHLAEYKISKKKVIKKGAPLEIDGNSKWQEFVDIETREELFESIGEAFEKNNQVILGKIGKAQTRLFKLREGVDFAQTWLENYDKTSNK</sequence>
<dbReference type="AlphaFoldDB" id="A0A147K7Z6"/>
<comment type="caution">
    <text evidence="5">The sequence shown here is derived from an EMBL/GenBank/DDBJ whole genome shotgun (WGS) entry which is preliminary data.</text>
</comment>
<dbReference type="SUPFAM" id="SSF110710">
    <property type="entry name" value="TTHA0583/YokD-like"/>
    <property type="match status" value="1"/>
</dbReference>
<dbReference type="RefSeq" id="WP_059351160.1">
    <property type="nucleotide sequence ID" value="NZ_LDYG01000029.1"/>
</dbReference>
<reference evidence="5 6" key="1">
    <citation type="journal article" date="2016" name="Front. Microbiol.">
        <title>Microevolution Analysis of Bacillus coahuilensis Unveils Differences in Phosphorus Acquisition Strategies and Their Regulation.</title>
        <authorList>
            <person name="Gomez-Lunar Z."/>
            <person name="Hernandez-Gonzalez I."/>
            <person name="Rodriguez-Torres M.D."/>
            <person name="Souza V."/>
            <person name="Olmedo-Alvarez G."/>
        </authorList>
    </citation>
    <scope>NUCLEOTIDE SEQUENCE [LARGE SCALE GENOMIC DNA]</scope>
    <source>
        <strain evidence="6">p1.1.43</strain>
    </source>
</reference>
<accession>A0A147K7Z6</accession>
<evidence type="ECO:0000256" key="3">
    <source>
        <dbReference type="ARBA" id="ARBA00023315"/>
    </source>
</evidence>
<keyword evidence="2 4" id="KW-0808">Transferase</keyword>